<dbReference type="AlphaFoldDB" id="A0A9X1YGL3"/>
<evidence type="ECO:0000313" key="2">
    <source>
        <dbReference type="EMBL" id="MCK9686124.1"/>
    </source>
</evidence>
<protein>
    <submittedName>
        <fullName evidence="2">Uncharacterized protein</fullName>
    </submittedName>
</protein>
<accession>A0A9X1YGL3</accession>
<dbReference type="EMBL" id="JAJLJH010000002">
    <property type="protein sequence ID" value="MCK9686124.1"/>
    <property type="molecule type" value="Genomic_DNA"/>
</dbReference>
<sequence length="94" mass="10143">MKHVYPVRHPASLDATPKGSTTTSRDSAHEPSLPHEQDESSSSQASATPQHQEVGRKAYDDATDGSADTDKGPVMDKLYNEQVAPHRGPASPRH</sequence>
<evidence type="ECO:0000313" key="3">
    <source>
        <dbReference type="Proteomes" id="UP001139353"/>
    </source>
</evidence>
<gene>
    <name evidence="2" type="ORF">LPC04_10445</name>
</gene>
<name>A0A9X1YGL3_9BURK</name>
<feature type="compositionally biased region" description="Basic and acidic residues" evidence="1">
    <location>
        <begin position="26"/>
        <end position="38"/>
    </location>
</feature>
<reference evidence="2" key="1">
    <citation type="submission" date="2021-11" db="EMBL/GenBank/DDBJ databases">
        <title>BS-T2-15 a new species belonging to the Comamonadaceae family isolated from the soil of a French oak forest.</title>
        <authorList>
            <person name="Mieszkin S."/>
            <person name="Alain K."/>
        </authorList>
    </citation>
    <scope>NUCLEOTIDE SEQUENCE</scope>
    <source>
        <strain evidence="2">BS-T2-15</strain>
    </source>
</reference>
<evidence type="ECO:0000256" key="1">
    <source>
        <dbReference type="SAM" id="MobiDB-lite"/>
    </source>
</evidence>
<dbReference type="RefSeq" id="WP_275682155.1">
    <property type="nucleotide sequence ID" value="NZ_JAJLJH010000002.1"/>
</dbReference>
<organism evidence="2 3">
    <name type="scientific">Scleromatobacter humisilvae</name>
    <dbReference type="NCBI Taxonomy" id="2897159"/>
    <lineage>
        <taxon>Bacteria</taxon>
        <taxon>Pseudomonadati</taxon>
        <taxon>Pseudomonadota</taxon>
        <taxon>Betaproteobacteria</taxon>
        <taxon>Burkholderiales</taxon>
        <taxon>Sphaerotilaceae</taxon>
        <taxon>Scleromatobacter</taxon>
    </lineage>
</organism>
<proteinExistence type="predicted"/>
<dbReference type="Proteomes" id="UP001139353">
    <property type="component" value="Unassembled WGS sequence"/>
</dbReference>
<comment type="caution">
    <text evidence="2">The sequence shown here is derived from an EMBL/GenBank/DDBJ whole genome shotgun (WGS) entry which is preliminary data.</text>
</comment>
<keyword evidence="3" id="KW-1185">Reference proteome</keyword>
<feature type="region of interest" description="Disordered" evidence="1">
    <location>
        <begin position="1"/>
        <end position="94"/>
    </location>
</feature>